<dbReference type="GO" id="GO:0046872">
    <property type="term" value="F:metal ion binding"/>
    <property type="evidence" value="ECO:0007669"/>
    <property type="project" value="UniProtKB-KW"/>
</dbReference>
<evidence type="ECO:0000256" key="6">
    <source>
        <dbReference type="ARBA" id="ARBA00013376"/>
    </source>
</evidence>
<keyword evidence="10 17" id="KW-0521">NADP</keyword>
<dbReference type="GO" id="GO:0009086">
    <property type="term" value="P:methionine biosynthetic process"/>
    <property type="evidence" value="ECO:0007669"/>
    <property type="project" value="UniProtKB-KW"/>
</dbReference>
<evidence type="ECO:0000256" key="10">
    <source>
        <dbReference type="ARBA" id="ARBA00022857"/>
    </source>
</evidence>
<dbReference type="SUPFAM" id="SSF55021">
    <property type="entry name" value="ACT-like"/>
    <property type="match status" value="1"/>
</dbReference>
<feature type="binding site" evidence="17">
    <location>
        <position position="105"/>
    </location>
    <ligand>
        <name>NADPH</name>
        <dbReference type="ChEBI" id="CHEBI:57783"/>
    </ligand>
</feature>
<dbReference type="PANTHER" id="PTHR43331:SF1">
    <property type="entry name" value="HOMOSERINE DEHYDROGENASE"/>
    <property type="match status" value="1"/>
</dbReference>
<dbReference type="UniPathway" id="UPA00050">
    <property type="reaction ID" value="UER00063"/>
</dbReference>
<evidence type="ECO:0000256" key="4">
    <source>
        <dbReference type="ARBA" id="ARBA00006753"/>
    </source>
</evidence>
<dbReference type="PROSITE" id="PS51671">
    <property type="entry name" value="ACT"/>
    <property type="match status" value="1"/>
</dbReference>
<dbReference type="EMBL" id="FNPV01000004">
    <property type="protein sequence ID" value="SDY79812.1"/>
    <property type="molecule type" value="Genomic_DNA"/>
</dbReference>
<evidence type="ECO:0000256" key="18">
    <source>
        <dbReference type="RuleBase" id="RU000579"/>
    </source>
</evidence>
<dbReference type="Proteomes" id="UP000199230">
    <property type="component" value="Unassembled WGS sequence"/>
</dbReference>
<dbReference type="GO" id="GO:0050661">
    <property type="term" value="F:NADP binding"/>
    <property type="evidence" value="ECO:0007669"/>
    <property type="project" value="InterPro"/>
</dbReference>
<dbReference type="UniPathway" id="UPA00051">
    <property type="reaction ID" value="UER00465"/>
</dbReference>
<keyword evidence="12" id="KW-0520">NAD</keyword>
<reference evidence="21 22" key="1">
    <citation type="submission" date="2016-10" db="EMBL/GenBank/DDBJ databases">
        <authorList>
            <person name="de Groot N.N."/>
        </authorList>
    </citation>
    <scope>NUCLEOTIDE SEQUENCE [LARGE SCALE GENOMIC DNA]</scope>
    <source>
        <strain evidence="21 22">APO</strain>
    </source>
</reference>
<protein>
    <recommendedName>
        <fullName evidence="6 18">Homoserine dehydrogenase</fullName>
        <ecNumber evidence="5 18">1.1.1.3</ecNumber>
    </recommendedName>
</protein>
<dbReference type="PROSITE" id="PS01042">
    <property type="entry name" value="HOMOSER_DHGENASE"/>
    <property type="match status" value="1"/>
</dbReference>
<evidence type="ECO:0000313" key="22">
    <source>
        <dbReference type="Proteomes" id="UP000199230"/>
    </source>
</evidence>
<evidence type="ECO:0000256" key="13">
    <source>
        <dbReference type="ARBA" id="ARBA00023053"/>
    </source>
</evidence>
<sequence length="430" mass="46990">MENIKIGLLGFGTVGQGVWKVLEKNHIAFENQAGFTFEISKVLVSDLGKEREINPGEGILTMDPDEILEDDSIHIVVELMGGTDGAKKYVEKALEKKKHVVTANKALLALYGKELTATALKKGVQFRYEASVAGGIPILHSIRESLTANRIKRIMGIVNGTTNYILTKMSREGVLFEDALEEAQRKGYAEADPTADVDGYDAAHKLALLAALGFKSGIDFQQVYREGIRKMTPTDIEFAEELGFVVKLLAIGMEEDGKMELRVHPTFIEKEHPLAAVNDAFNAVFVEGNAVGELMFYGKGAGDLPTASAVMGDILSIASHWNHSSPPSYQLDFSETGKNIKSMDETQTAYYIRFMVKDSPGVLGKIASTFGENGVSLSSVIQKGVGETSVPLVFITHRTKEKAVKKTIQQIREFDAVTEVANLIRVETLS</sequence>
<dbReference type="Pfam" id="PF00742">
    <property type="entry name" value="Homoserine_dh"/>
    <property type="match status" value="1"/>
</dbReference>
<dbReference type="EC" id="1.1.1.3" evidence="5 18"/>
<evidence type="ECO:0000256" key="17">
    <source>
        <dbReference type="PIRSR" id="PIRSR000098-2"/>
    </source>
</evidence>
<dbReference type="Gene3D" id="3.30.360.10">
    <property type="entry name" value="Dihydrodipicolinate Reductase, domain 2"/>
    <property type="match status" value="1"/>
</dbReference>
<dbReference type="NCBIfam" id="NF004976">
    <property type="entry name" value="PRK06349.1"/>
    <property type="match status" value="1"/>
</dbReference>
<evidence type="ECO:0000256" key="15">
    <source>
        <dbReference type="ARBA" id="ARBA00048841"/>
    </source>
</evidence>
<dbReference type="GO" id="GO:0009088">
    <property type="term" value="P:threonine biosynthetic process"/>
    <property type="evidence" value="ECO:0007669"/>
    <property type="project" value="UniProtKB-UniPathway"/>
</dbReference>
<dbReference type="Gene3D" id="3.30.70.260">
    <property type="match status" value="1"/>
</dbReference>
<keyword evidence="13" id="KW-0915">Sodium</keyword>
<accession>A0A1H3MSY3</accession>
<keyword evidence="9" id="KW-0479">Metal-binding</keyword>
<dbReference type="SUPFAM" id="SSF51735">
    <property type="entry name" value="NAD(P)-binding Rossmann-fold domains"/>
    <property type="match status" value="1"/>
</dbReference>
<comment type="catalytic activity">
    <reaction evidence="15">
        <text>L-homoserine + NADP(+) = L-aspartate 4-semialdehyde + NADPH + H(+)</text>
        <dbReference type="Rhea" id="RHEA:15761"/>
        <dbReference type="ChEBI" id="CHEBI:15378"/>
        <dbReference type="ChEBI" id="CHEBI:57476"/>
        <dbReference type="ChEBI" id="CHEBI:57783"/>
        <dbReference type="ChEBI" id="CHEBI:58349"/>
        <dbReference type="ChEBI" id="CHEBI:537519"/>
        <dbReference type="EC" id="1.1.1.3"/>
    </reaction>
    <physiologicalReaction direction="right-to-left" evidence="15">
        <dbReference type="Rhea" id="RHEA:15763"/>
    </physiologicalReaction>
</comment>
<evidence type="ECO:0000259" key="20">
    <source>
        <dbReference type="PROSITE" id="PS51671"/>
    </source>
</evidence>
<dbReference type="PIRSF" id="PIRSF000098">
    <property type="entry name" value="Homoser_dehydrog"/>
    <property type="match status" value="1"/>
</dbReference>
<evidence type="ECO:0000256" key="14">
    <source>
        <dbReference type="ARBA" id="ARBA00023167"/>
    </source>
</evidence>
<organism evidence="21 22">
    <name type="scientific">Tindallia californiensis</name>
    <dbReference type="NCBI Taxonomy" id="159292"/>
    <lineage>
        <taxon>Bacteria</taxon>
        <taxon>Bacillati</taxon>
        <taxon>Bacillota</taxon>
        <taxon>Clostridia</taxon>
        <taxon>Peptostreptococcales</taxon>
        <taxon>Tindalliaceae</taxon>
        <taxon>Tindallia</taxon>
    </lineage>
</organism>
<dbReference type="FunFam" id="3.30.70.260:FF:000030">
    <property type="entry name" value="Homoserine dehydrogenase"/>
    <property type="match status" value="1"/>
</dbReference>
<dbReference type="InterPro" id="IPR016204">
    <property type="entry name" value="HDH"/>
</dbReference>
<keyword evidence="7 18" id="KW-0028">Amino-acid biosynthesis</keyword>
<evidence type="ECO:0000256" key="12">
    <source>
        <dbReference type="ARBA" id="ARBA00023027"/>
    </source>
</evidence>
<keyword evidence="11 18" id="KW-0560">Oxidoreductase</keyword>
<comment type="cofactor">
    <cofactor evidence="1">
        <name>a metal cation</name>
        <dbReference type="ChEBI" id="CHEBI:25213"/>
    </cofactor>
</comment>
<dbReference type="CDD" id="cd04881">
    <property type="entry name" value="ACT_HSDH-Hom"/>
    <property type="match status" value="1"/>
</dbReference>
<dbReference type="AlphaFoldDB" id="A0A1H3MSY3"/>
<evidence type="ECO:0000256" key="8">
    <source>
        <dbReference type="ARBA" id="ARBA00022697"/>
    </source>
</evidence>
<evidence type="ECO:0000256" key="2">
    <source>
        <dbReference type="ARBA" id="ARBA00005056"/>
    </source>
</evidence>
<feature type="binding site" evidence="17">
    <location>
        <position position="190"/>
    </location>
    <ligand>
        <name>L-homoserine</name>
        <dbReference type="ChEBI" id="CHEBI:57476"/>
    </ligand>
</feature>
<dbReference type="GO" id="GO:0004412">
    <property type="term" value="F:homoserine dehydrogenase activity"/>
    <property type="evidence" value="ECO:0007669"/>
    <property type="project" value="UniProtKB-EC"/>
</dbReference>
<comment type="pathway">
    <text evidence="2 18">Amino-acid biosynthesis; L-threonine biosynthesis; L-threonine from L-aspartate: step 3/5.</text>
</comment>
<evidence type="ECO:0000256" key="19">
    <source>
        <dbReference type="RuleBase" id="RU004171"/>
    </source>
</evidence>
<dbReference type="InterPro" id="IPR036291">
    <property type="entry name" value="NAD(P)-bd_dom_sf"/>
</dbReference>
<comment type="similarity">
    <text evidence="4 19">Belongs to the homoserine dehydrogenase family.</text>
</comment>
<dbReference type="InterPro" id="IPR005106">
    <property type="entry name" value="Asp/hSer_DH_NAD-bd"/>
</dbReference>
<evidence type="ECO:0000256" key="7">
    <source>
        <dbReference type="ARBA" id="ARBA00022605"/>
    </source>
</evidence>
<gene>
    <name evidence="21" type="ORF">SAMN05192546_104268</name>
</gene>
<dbReference type="FunFam" id="3.30.360.10:FF:000005">
    <property type="entry name" value="Homoserine dehydrogenase"/>
    <property type="match status" value="1"/>
</dbReference>
<keyword evidence="8 18" id="KW-0791">Threonine biosynthesis</keyword>
<dbReference type="PANTHER" id="PTHR43331">
    <property type="entry name" value="HOMOSERINE DEHYDROGENASE"/>
    <property type="match status" value="1"/>
</dbReference>
<evidence type="ECO:0000256" key="16">
    <source>
        <dbReference type="PIRSR" id="PIRSR000098-1"/>
    </source>
</evidence>
<feature type="active site" description="Proton donor" evidence="16">
    <location>
        <position position="205"/>
    </location>
</feature>
<feature type="domain" description="ACT" evidence="20">
    <location>
        <begin position="351"/>
        <end position="425"/>
    </location>
</feature>
<dbReference type="SUPFAM" id="SSF55347">
    <property type="entry name" value="Glyceraldehyde-3-phosphate dehydrogenase-like, C-terminal domain"/>
    <property type="match status" value="1"/>
</dbReference>
<dbReference type="FunFam" id="3.40.50.720:FF:000062">
    <property type="entry name" value="Homoserine dehydrogenase"/>
    <property type="match status" value="1"/>
</dbReference>
<evidence type="ECO:0000256" key="3">
    <source>
        <dbReference type="ARBA" id="ARBA00005062"/>
    </source>
</evidence>
<dbReference type="RefSeq" id="WP_093312847.1">
    <property type="nucleotide sequence ID" value="NZ_FNPV01000004.1"/>
</dbReference>
<dbReference type="InterPro" id="IPR045865">
    <property type="entry name" value="ACT-like_dom_sf"/>
</dbReference>
<evidence type="ECO:0000256" key="11">
    <source>
        <dbReference type="ARBA" id="ARBA00023002"/>
    </source>
</evidence>
<dbReference type="Gene3D" id="3.40.50.720">
    <property type="entry name" value="NAD(P)-binding Rossmann-like Domain"/>
    <property type="match status" value="1"/>
</dbReference>
<keyword evidence="14 18" id="KW-0486">Methionine biosynthesis</keyword>
<dbReference type="Pfam" id="PF03447">
    <property type="entry name" value="NAD_binding_3"/>
    <property type="match status" value="1"/>
</dbReference>
<name>A0A1H3MSY3_9FIRM</name>
<evidence type="ECO:0000256" key="9">
    <source>
        <dbReference type="ARBA" id="ARBA00022723"/>
    </source>
</evidence>
<dbReference type="InterPro" id="IPR002912">
    <property type="entry name" value="ACT_dom"/>
</dbReference>
<comment type="pathway">
    <text evidence="3 18">Amino-acid biosynthesis; L-methionine biosynthesis via de novo pathway; L-homoserine from L-aspartate: step 3/3.</text>
</comment>
<dbReference type="Pfam" id="PF01842">
    <property type="entry name" value="ACT"/>
    <property type="match status" value="1"/>
</dbReference>
<keyword evidence="22" id="KW-1185">Reference proteome</keyword>
<dbReference type="STRING" id="159292.SAMN05192546_104268"/>
<dbReference type="InterPro" id="IPR019811">
    <property type="entry name" value="HDH_CS"/>
</dbReference>
<proteinExistence type="inferred from homology"/>
<evidence type="ECO:0000256" key="1">
    <source>
        <dbReference type="ARBA" id="ARBA00001920"/>
    </source>
</evidence>
<evidence type="ECO:0000313" key="21">
    <source>
        <dbReference type="EMBL" id="SDY79812.1"/>
    </source>
</evidence>
<dbReference type="OrthoDB" id="9808167at2"/>
<dbReference type="InterPro" id="IPR001342">
    <property type="entry name" value="HDH_cat"/>
</dbReference>
<evidence type="ECO:0000256" key="5">
    <source>
        <dbReference type="ARBA" id="ARBA00013213"/>
    </source>
</evidence>